<gene>
    <name evidence="1" type="ORF">C0Z19_16000</name>
</gene>
<protein>
    <submittedName>
        <fullName evidence="1">Uncharacterized protein</fullName>
    </submittedName>
</protein>
<dbReference type="Proteomes" id="UP000235347">
    <property type="component" value="Unassembled WGS sequence"/>
</dbReference>
<reference evidence="1 2" key="1">
    <citation type="submission" date="2018-01" db="EMBL/GenBank/DDBJ databases">
        <title>Whole genome analyses suggest that Burkholderia sensu lato contains two further novel genera in the rhizoxinica-symbiotica group Mycetohabitans gen. nov., and Trinickia gen. nov.: implications for the evolution of diazotrophy and nodulation in the Burkholderiaceae.</title>
        <authorList>
            <person name="Estrada-de los Santos P."/>
            <person name="Palmer M."/>
            <person name="Chavez-Ramirez B."/>
            <person name="Beukes C."/>
            <person name="Steenkamp E.T."/>
            <person name="Hirsch A.M."/>
            <person name="Manyaka P."/>
            <person name="Maluk M."/>
            <person name="Lafos M."/>
            <person name="Crook M."/>
            <person name="Gross E."/>
            <person name="Simon M.F."/>
            <person name="Bueno dos Reis Junior F."/>
            <person name="Poole P.S."/>
            <person name="Venter S.N."/>
            <person name="James E.K."/>
        </authorList>
    </citation>
    <scope>NUCLEOTIDE SEQUENCE [LARGE SCALE GENOMIC DNA]</scope>
    <source>
        <strain evidence="1 2">GP25-8</strain>
    </source>
</reference>
<dbReference type="AlphaFoldDB" id="A0A2N7W261"/>
<keyword evidence="2" id="KW-1185">Reference proteome</keyword>
<organism evidence="1 2">
    <name type="scientific">Trinickia soli</name>
    <dbReference type="NCBI Taxonomy" id="380675"/>
    <lineage>
        <taxon>Bacteria</taxon>
        <taxon>Pseudomonadati</taxon>
        <taxon>Pseudomonadota</taxon>
        <taxon>Betaproteobacteria</taxon>
        <taxon>Burkholderiales</taxon>
        <taxon>Burkholderiaceae</taxon>
        <taxon>Trinickia</taxon>
    </lineage>
</organism>
<evidence type="ECO:0000313" key="1">
    <source>
        <dbReference type="EMBL" id="PMS23498.1"/>
    </source>
</evidence>
<sequence>MAGPYTAGVHQWTNADGKLVLMSGAMTDNAAQYFLKYTFYFEASADKKLYQIPLVDGKDQSKYTLTVTESSDGDSAFEDASIVQKDAATWLLIGERETEPGDERSGPVAVKTYKLIAGNDGKWAYYFQLEKTTRHAGANGYTVEKALNDNAAALK</sequence>
<evidence type="ECO:0000313" key="2">
    <source>
        <dbReference type="Proteomes" id="UP000235347"/>
    </source>
</evidence>
<proteinExistence type="predicted"/>
<accession>A0A2N7W261</accession>
<comment type="caution">
    <text evidence="1">The sequence shown here is derived from an EMBL/GenBank/DDBJ whole genome shotgun (WGS) entry which is preliminary data.</text>
</comment>
<name>A0A2N7W261_9BURK</name>
<dbReference type="EMBL" id="PNYB01000012">
    <property type="protein sequence ID" value="PMS23498.1"/>
    <property type="molecule type" value="Genomic_DNA"/>
</dbReference>